<protein>
    <recommendedName>
        <fullName evidence="6">Methylamine utilisation protein MauE domain-containing protein</fullName>
    </recommendedName>
</protein>
<evidence type="ECO:0000256" key="3">
    <source>
        <dbReference type="ARBA" id="ARBA00022989"/>
    </source>
</evidence>
<evidence type="ECO:0000256" key="2">
    <source>
        <dbReference type="ARBA" id="ARBA00022692"/>
    </source>
</evidence>
<comment type="subcellular location">
    <subcellularLocation>
        <location evidence="1">Membrane</location>
        <topology evidence="1">Multi-pass membrane protein</topology>
    </subcellularLocation>
</comment>
<gene>
    <name evidence="7" type="ORF">KDH_08330</name>
</gene>
<evidence type="ECO:0000313" key="8">
    <source>
        <dbReference type="Proteomes" id="UP001344906"/>
    </source>
</evidence>
<evidence type="ECO:0000313" key="7">
    <source>
        <dbReference type="EMBL" id="GLV53982.1"/>
    </source>
</evidence>
<keyword evidence="4 5" id="KW-0472">Membrane</keyword>
<evidence type="ECO:0000256" key="1">
    <source>
        <dbReference type="ARBA" id="ARBA00004141"/>
    </source>
</evidence>
<dbReference type="Pfam" id="PF07291">
    <property type="entry name" value="MauE"/>
    <property type="match status" value="1"/>
</dbReference>
<feature type="transmembrane region" description="Helical" evidence="5">
    <location>
        <begin position="50"/>
        <end position="67"/>
    </location>
</feature>
<proteinExistence type="predicted"/>
<feature type="transmembrane region" description="Helical" evidence="5">
    <location>
        <begin position="118"/>
        <end position="137"/>
    </location>
</feature>
<keyword evidence="2 5" id="KW-0812">Transmembrane</keyword>
<feature type="transmembrane region" description="Helical" evidence="5">
    <location>
        <begin position="72"/>
        <end position="91"/>
    </location>
</feature>
<dbReference type="Proteomes" id="UP001344906">
    <property type="component" value="Unassembled WGS sequence"/>
</dbReference>
<keyword evidence="8" id="KW-1185">Reference proteome</keyword>
<accession>A0ABQ6FIL6</accession>
<evidence type="ECO:0000259" key="6">
    <source>
        <dbReference type="Pfam" id="PF07291"/>
    </source>
</evidence>
<name>A0ABQ6FIL6_9CHLR</name>
<organism evidence="7 8">
    <name type="scientific">Dictyobacter halimunensis</name>
    <dbReference type="NCBI Taxonomy" id="3026934"/>
    <lineage>
        <taxon>Bacteria</taxon>
        <taxon>Bacillati</taxon>
        <taxon>Chloroflexota</taxon>
        <taxon>Ktedonobacteria</taxon>
        <taxon>Ktedonobacterales</taxon>
        <taxon>Dictyobacteraceae</taxon>
        <taxon>Dictyobacter</taxon>
    </lineage>
</organism>
<evidence type="ECO:0000256" key="5">
    <source>
        <dbReference type="SAM" id="Phobius"/>
    </source>
</evidence>
<feature type="domain" description="Methylamine utilisation protein MauE" evidence="6">
    <location>
        <begin position="7"/>
        <end position="134"/>
    </location>
</feature>
<dbReference type="RefSeq" id="WP_338247701.1">
    <property type="nucleotide sequence ID" value="NZ_BSRI01000001.1"/>
</dbReference>
<reference evidence="7 8" key="1">
    <citation type="submission" date="2023-02" db="EMBL/GenBank/DDBJ databases">
        <title>Dictyobacter halimunensis sp. nov., a new member of the class Ktedonobacteria from forest soil in a geothermal area.</title>
        <authorList>
            <person name="Rachmania M.K."/>
            <person name="Ningsih F."/>
            <person name="Sakai Y."/>
            <person name="Yabe S."/>
            <person name="Yokota A."/>
            <person name="Sjamsuridzal W."/>
        </authorList>
    </citation>
    <scope>NUCLEOTIDE SEQUENCE [LARGE SCALE GENOMIC DNA]</scope>
    <source>
        <strain evidence="7 8">S3.2.2.5</strain>
    </source>
</reference>
<feature type="transmembrane region" description="Helical" evidence="5">
    <location>
        <begin position="144"/>
        <end position="165"/>
    </location>
</feature>
<sequence length="178" mass="19225">MFACLSLLFCRLTLLAVFCWATVGKAQDVTAFREAVVDFHMLPSSWSRALAWIFLGAECLVVVCLLSGIAPLLVAGFVLAAALLLAFGIALSTTLLRKMHVVCNCFGRTVRYVSVYDVVRNGLLVLCALGGLWFLHLPLPPAPAVAFVVIGCMSLCTAILLSNLADIVDMLRKPLLLQ</sequence>
<evidence type="ECO:0000256" key="4">
    <source>
        <dbReference type="ARBA" id="ARBA00023136"/>
    </source>
</evidence>
<dbReference type="InterPro" id="IPR009908">
    <property type="entry name" value="Methylamine_util_MauE"/>
</dbReference>
<comment type="caution">
    <text evidence="7">The sequence shown here is derived from an EMBL/GenBank/DDBJ whole genome shotgun (WGS) entry which is preliminary data.</text>
</comment>
<keyword evidence="3 5" id="KW-1133">Transmembrane helix</keyword>
<dbReference type="EMBL" id="BSRI01000001">
    <property type="protein sequence ID" value="GLV53982.1"/>
    <property type="molecule type" value="Genomic_DNA"/>
</dbReference>